<accession>I4BBZ5</accession>
<dbReference type="Proteomes" id="UP000006048">
    <property type="component" value="Chromosome"/>
</dbReference>
<sequence>MLDFEIFNSALRHCFRQFIGLEELTSDRLGVLPDKFHSITSRIDITGDSPGVLWLNIAHPGVRIAMEKLNIANSDEDRMMMDAAGEVLNIIVGSAQRNSRVRYDFSLPSAFKGDGYPLRFRDGATLAARRFIFEDFEVILILEQ</sequence>
<gene>
    <name evidence="3" type="ordered locus">Turpa_4169</name>
</gene>
<dbReference type="STRING" id="869212.Turpa_4169"/>
<dbReference type="InterPro" id="IPR028051">
    <property type="entry name" value="CheX-like_dom"/>
</dbReference>
<dbReference type="EMBL" id="CP002959">
    <property type="protein sequence ID" value="AFM14802.1"/>
    <property type="molecule type" value="Genomic_DNA"/>
</dbReference>
<evidence type="ECO:0000313" key="3">
    <source>
        <dbReference type="EMBL" id="AFM14802.1"/>
    </source>
</evidence>
<dbReference type="KEGG" id="tpx:Turpa_4169"/>
<evidence type="ECO:0000256" key="1">
    <source>
        <dbReference type="ARBA" id="ARBA00022500"/>
    </source>
</evidence>
<reference evidence="3 4" key="1">
    <citation type="submission" date="2012-06" db="EMBL/GenBank/DDBJ databases">
        <title>The complete chromosome of genome of Turneriella parva DSM 21527.</title>
        <authorList>
            <consortium name="US DOE Joint Genome Institute (JGI-PGF)"/>
            <person name="Lucas S."/>
            <person name="Han J."/>
            <person name="Lapidus A."/>
            <person name="Bruce D."/>
            <person name="Goodwin L."/>
            <person name="Pitluck S."/>
            <person name="Peters L."/>
            <person name="Kyrpides N."/>
            <person name="Mavromatis K."/>
            <person name="Ivanova N."/>
            <person name="Mikhailova N."/>
            <person name="Chertkov O."/>
            <person name="Detter J.C."/>
            <person name="Tapia R."/>
            <person name="Han C."/>
            <person name="Land M."/>
            <person name="Hauser L."/>
            <person name="Markowitz V."/>
            <person name="Cheng J.-F."/>
            <person name="Hugenholtz P."/>
            <person name="Woyke T."/>
            <person name="Wu D."/>
            <person name="Gronow S."/>
            <person name="Wellnitz S."/>
            <person name="Brambilla E."/>
            <person name="Klenk H.-P."/>
            <person name="Eisen J.A."/>
        </authorList>
    </citation>
    <scope>NUCLEOTIDE SEQUENCE [LARGE SCALE GENOMIC DNA]</scope>
    <source>
        <strain evidence="4">ATCC BAA-1111 / DSM 21527 / NCTC 11395 / H</strain>
    </source>
</reference>
<organism evidence="3 4">
    <name type="scientific">Turneriella parva (strain ATCC BAA-1111 / DSM 21527 / NCTC 11395 / H)</name>
    <name type="common">Leptospira parva</name>
    <dbReference type="NCBI Taxonomy" id="869212"/>
    <lineage>
        <taxon>Bacteria</taxon>
        <taxon>Pseudomonadati</taxon>
        <taxon>Spirochaetota</taxon>
        <taxon>Spirochaetia</taxon>
        <taxon>Leptospirales</taxon>
        <taxon>Leptospiraceae</taxon>
        <taxon>Turneriella</taxon>
    </lineage>
</organism>
<protein>
    <recommendedName>
        <fullName evidence="2">Chemotaxis phosphatase CheX-like domain-containing protein</fullName>
    </recommendedName>
</protein>
<evidence type="ECO:0000259" key="2">
    <source>
        <dbReference type="Pfam" id="PF13690"/>
    </source>
</evidence>
<evidence type="ECO:0000313" key="4">
    <source>
        <dbReference type="Proteomes" id="UP000006048"/>
    </source>
</evidence>
<name>I4BBZ5_TURPD</name>
<dbReference type="GO" id="GO:0006935">
    <property type="term" value="P:chemotaxis"/>
    <property type="evidence" value="ECO:0007669"/>
    <property type="project" value="UniProtKB-KW"/>
</dbReference>
<dbReference type="InterPro" id="IPR028976">
    <property type="entry name" value="CheC-like_sf"/>
</dbReference>
<feature type="domain" description="Chemotaxis phosphatase CheX-like" evidence="2">
    <location>
        <begin position="39"/>
        <end position="124"/>
    </location>
</feature>
<dbReference type="SUPFAM" id="SSF103039">
    <property type="entry name" value="CheC-like"/>
    <property type="match status" value="1"/>
</dbReference>
<dbReference type="RefSeq" id="WP_014805277.1">
    <property type="nucleotide sequence ID" value="NC_018020.1"/>
</dbReference>
<proteinExistence type="predicted"/>
<keyword evidence="1" id="KW-0145">Chemotaxis</keyword>
<dbReference type="AlphaFoldDB" id="I4BBZ5"/>
<dbReference type="Gene3D" id="3.40.1550.10">
    <property type="entry name" value="CheC-like"/>
    <property type="match status" value="1"/>
</dbReference>
<dbReference type="Pfam" id="PF13690">
    <property type="entry name" value="CheX"/>
    <property type="match status" value="1"/>
</dbReference>
<dbReference type="HOGENOM" id="CLU_1795654_0_0_12"/>
<keyword evidence="4" id="KW-1185">Reference proteome</keyword>